<evidence type="ECO:0000313" key="1">
    <source>
        <dbReference type="EMBL" id="TQQ84961.1"/>
    </source>
</evidence>
<sequence>MKLNEKISGIVFDMDGLMFNTEWVVKHSWDLAGKELGYENFGDNIYNTLGMNFNARKEYFLNKYGNDFDFEKFTDMYRAHSLGYLEENGTPVKKGLFELLEYLKKEEVPMAVATSSTEQFAMSKLTETKVKDYFDYIICGSMVEFSKPHPQIYQIACRELGIDPSKAIALEDAPNGIRAALGAGMNVVMIPDLLKDAPIELEEKLMAKLESLDKVIELLEEINTL</sequence>
<dbReference type="SFLD" id="SFLDG01129">
    <property type="entry name" value="C1.5:_HAD__Beta-PGM__Phosphata"/>
    <property type="match status" value="1"/>
</dbReference>
<dbReference type="EMBL" id="SGJB01000005">
    <property type="protein sequence ID" value="TQQ84961.1"/>
    <property type="molecule type" value="Genomic_DNA"/>
</dbReference>
<evidence type="ECO:0000313" key="2">
    <source>
        <dbReference type="Proteomes" id="UP000317863"/>
    </source>
</evidence>
<accession>A0A544QWA1</accession>
<dbReference type="Gene3D" id="3.40.50.1000">
    <property type="entry name" value="HAD superfamily/HAD-like"/>
    <property type="match status" value="1"/>
</dbReference>
<dbReference type="InterPro" id="IPR023214">
    <property type="entry name" value="HAD_sf"/>
</dbReference>
<dbReference type="Gene3D" id="1.10.150.240">
    <property type="entry name" value="Putative phosphatase, domain 2"/>
    <property type="match status" value="1"/>
</dbReference>
<dbReference type="CDD" id="cd07505">
    <property type="entry name" value="HAD_BPGM-like"/>
    <property type="match status" value="1"/>
</dbReference>
<dbReference type="InterPro" id="IPR006439">
    <property type="entry name" value="HAD-SF_hydro_IA"/>
</dbReference>
<dbReference type="InterPro" id="IPR023198">
    <property type="entry name" value="PGP-like_dom2"/>
</dbReference>
<dbReference type="PRINTS" id="PR00413">
    <property type="entry name" value="HADHALOGNASE"/>
</dbReference>
<comment type="caution">
    <text evidence="1">The sequence shown here is derived from an EMBL/GenBank/DDBJ whole genome shotgun (WGS) entry which is preliminary data.</text>
</comment>
<dbReference type="InterPro" id="IPR036412">
    <property type="entry name" value="HAD-like_sf"/>
</dbReference>
<dbReference type="InterPro" id="IPR041492">
    <property type="entry name" value="HAD_2"/>
</dbReference>
<dbReference type="PANTHER" id="PTHR18901">
    <property type="entry name" value="2-DEOXYGLUCOSE-6-PHOSPHATE PHOSPHATASE 2"/>
    <property type="match status" value="1"/>
</dbReference>
<name>A0A544QWA1_9FIRM</name>
<reference evidence="1 2" key="1">
    <citation type="submission" date="2019-02" db="EMBL/GenBank/DDBJ databases">
        <title>Peptostreptococcaceae bacterium ZHW00191 nov., a new bacterium isolated from the human gut.</title>
        <authorList>
            <person name="Zhou H.-W."/>
            <person name="Chen X.-J."/>
        </authorList>
    </citation>
    <scope>NUCLEOTIDE SEQUENCE [LARGE SCALE GENOMIC DNA]</scope>
    <source>
        <strain evidence="1 2">ZHW00191</strain>
    </source>
</reference>
<dbReference type="RefSeq" id="WP_142535565.1">
    <property type="nucleotide sequence ID" value="NZ_SGJB01000005.1"/>
</dbReference>
<dbReference type="OrthoDB" id="9797743at2"/>
<dbReference type="SUPFAM" id="SSF56784">
    <property type="entry name" value="HAD-like"/>
    <property type="match status" value="1"/>
</dbReference>
<dbReference type="AlphaFoldDB" id="A0A544QWA1"/>
<proteinExistence type="predicted"/>
<dbReference type="Proteomes" id="UP000317863">
    <property type="component" value="Unassembled WGS sequence"/>
</dbReference>
<protein>
    <submittedName>
        <fullName evidence="1">HAD family phosphatase</fullName>
    </submittedName>
</protein>
<dbReference type="PANTHER" id="PTHR18901:SF38">
    <property type="entry name" value="PSEUDOURIDINE-5'-PHOSPHATASE"/>
    <property type="match status" value="1"/>
</dbReference>
<dbReference type="SFLD" id="SFLDG01135">
    <property type="entry name" value="C1.5.6:_HAD__Beta-PGM__Phospha"/>
    <property type="match status" value="1"/>
</dbReference>
<dbReference type="NCBIfam" id="TIGR01509">
    <property type="entry name" value="HAD-SF-IA-v3"/>
    <property type="match status" value="1"/>
</dbReference>
<dbReference type="SFLD" id="SFLDS00003">
    <property type="entry name" value="Haloacid_Dehalogenase"/>
    <property type="match status" value="1"/>
</dbReference>
<gene>
    <name evidence="1" type="ORF">EXD82_03710</name>
</gene>
<dbReference type="NCBIfam" id="TIGR01549">
    <property type="entry name" value="HAD-SF-IA-v1"/>
    <property type="match status" value="1"/>
</dbReference>
<organism evidence="1 2">
    <name type="scientific">Peptacetobacter hominis</name>
    <dbReference type="NCBI Taxonomy" id="2743610"/>
    <lineage>
        <taxon>Bacteria</taxon>
        <taxon>Bacillati</taxon>
        <taxon>Bacillota</taxon>
        <taxon>Clostridia</taxon>
        <taxon>Peptostreptococcales</taxon>
        <taxon>Peptostreptococcaceae</taxon>
        <taxon>Peptacetobacter</taxon>
    </lineage>
</organism>
<dbReference type="Pfam" id="PF13419">
    <property type="entry name" value="HAD_2"/>
    <property type="match status" value="1"/>
</dbReference>
<keyword evidence="2" id="KW-1185">Reference proteome</keyword>